<evidence type="ECO:0000313" key="8">
    <source>
        <dbReference type="EMBL" id="SVC14745.1"/>
    </source>
</evidence>
<evidence type="ECO:0000256" key="5">
    <source>
        <dbReference type="ARBA" id="ARBA00023136"/>
    </source>
</evidence>
<dbReference type="InterPro" id="IPR028082">
    <property type="entry name" value="Peripla_BP_I"/>
</dbReference>
<dbReference type="AlphaFoldDB" id="A0A382JSU5"/>
<evidence type="ECO:0000259" key="7">
    <source>
        <dbReference type="Pfam" id="PF02608"/>
    </source>
</evidence>
<accession>A0A382JSU5</accession>
<dbReference type="SUPFAM" id="SSF53822">
    <property type="entry name" value="Periplasmic binding protein-like I"/>
    <property type="match status" value="1"/>
</dbReference>
<dbReference type="PANTHER" id="PTHR34296">
    <property type="entry name" value="TRANSCRIPTIONAL ACTIVATOR PROTEIN MED"/>
    <property type="match status" value="1"/>
</dbReference>
<evidence type="ECO:0000256" key="2">
    <source>
        <dbReference type="ARBA" id="ARBA00008610"/>
    </source>
</evidence>
<comment type="similarity">
    <text evidence="2">Belongs to the BMP lipoprotein family.</text>
</comment>
<dbReference type="PANTHER" id="PTHR34296:SF2">
    <property type="entry name" value="ABC TRANSPORTER GUANOSINE-BINDING PROTEIN NUPN"/>
    <property type="match status" value="1"/>
</dbReference>
<organism evidence="8">
    <name type="scientific">marine metagenome</name>
    <dbReference type="NCBI Taxonomy" id="408172"/>
    <lineage>
        <taxon>unclassified sequences</taxon>
        <taxon>metagenomes</taxon>
        <taxon>ecological metagenomes</taxon>
    </lineage>
</organism>
<evidence type="ECO:0000256" key="6">
    <source>
        <dbReference type="ARBA" id="ARBA00023288"/>
    </source>
</evidence>
<evidence type="ECO:0000256" key="3">
    <source>
        <dbReference type="ARBA" id="ARBA00022475"/>
    </source>
</evidence>
<dbReference type="EMBL" id="UINC01075999">
    <property type="protein sequence ID" value="SVC14745.1"/>
    <property type="molecule type" value="Genomic_DNA"/>
</dbReference>
<sequence>MKRLLSTLLLAGVVMWSASQAMAFKPAVLFDMGGKFDKSFNEGIWNGLEKFRKETGIKYREFEVRQEAQREQFLRKLASKGSDPVIAVGFGQAAALTKVAKEFPNTRFSIIDMVVDLPNVQSIIFKEHEGSFLVGVLAAMKSQTGKVGFVGGMDIPLIHKFACGYVQGVKYINSGTTVYQKMTGTTPAAWSDPARGAQLAKTMYDSGADIVYAAAGSTGLGVLQAAADNNKLSIGVDSNQNHIQPGSVLTSMLKRVDVAAYDVFRTAYDGTWKAGFKILGLAEDGVGWALDEHNIKLVSMSMISKVEQVRQGIISGSIKVHDYMSNNKCPVN</sequence>
<dbReference type="Pfam" id="PF02608">
    <property type="entry name" value="Bmp"/>
    <property type="match status" value="1"/>
</dbReference>
<dbReference type="GO" id="GO:0005886">
    <property type="term" value="C:plasma membrane"/>
    <property type="evidence" value="ECO:0007669"/>
    <property type="project" value="UniProtKB-SubCell"/>
</dbReference>
<dbReference type="InterPro" id="IPR050957">
    <property type="entry name" value="BMP_lipoprotein"/>
</dbReference>
<keyword evidence="6" id="KW-0449">Lipoprotein</keyword>
<keyword evidence="5" id="KW-0472">Membrane</keyword>
<reference evidence="8" key="1">
    <citation type="submission" date="2018-05" db="EMBL/GenBank/DDBJ databases">
        <authorList>
            <person name="Lanie J.A."/>
            <person name="Ng W.-L."/>
            <person name="Kazmierczak K.M."/>
            <person name="Andrzejewski T.M."/>
            <person name="Davidsen T.M."/>
            <person name="Wayne K.J."/>
            <person name="Tettelin H."/>
            <person name="Glass J.I."/>
            <person name="Rusch D."/>
            <person name="Podicherti R."/>
            <person name="Tsui H.-C.T."/>
            <person name="Winkler M.E."/>
        </authorList>
    </citation>
    <scope>NUCLEOTIDE SEQUENCE</scope>
</reference>
<name>A0A382JSU5_9ZZZZ</name>
<gene>
    <name evidence="8" type="ORF">METZ01_LOCUS267599</name>
</gene>
<proteinExistence type="inferred from homology"/>
<evidence type="ECO:0000256" key="4">
    <source>
        <dbReference type="ARBA" id="ARBA00022729"/>
    </source>
</evidence>
<keyword evidence="3" id="KW-1003">Cell membrane</keyword>
<comment type="subcellular location">
    <subcellularLocation>
        <location evidence="1">Cell membrane</location>
        <topology evidence="1">Lipid-anchor</topology>
    </subcellularLocation>
</comment>
<keyword evidence="4" id="KW-0732">Signal</keyword>
<evidence type="ECO:0000256" key="1">
    <source>
        <dbReference type="ARBA" id="ARBA00004193"/>
    </source>
</evidence>
<protein>
    <recommendedName>
        <fullName evidence="7">ABC transporter substrate-binding protein PnrA-like domain-containing protein</fullName>
    </recommendedName>
</protein>
<dbReference type="Gene3D" id="3.40.50.2300">
    <property type="match status" value="2"/>
</dbReference>
<dbReference type="CDD" id="cd06354">
    <property type="entry name" value="PBP1_PrnA-like"/>
    <property type="match status" value="1"/>
</dbReference>
<dbReference type="InterPro" id="IPR003760">
    <property type="entry name" value="PnrA-like"/>
</dbReference>
<feature type="domain" description="ABC transporter substrate-binding protein PnrA-like" evidence="7">
    <location>
        <begin position="27"/>
        <end position="321"/>
    </location>
</feature>